<dbReference type="Proteomes" id="UP001224775">
    <property type="component" value="Unassembled WGS sequence"/>
</dbReference>
<dbReference type="GO" id="GO:0000976">
    <property type="term" value="F:transcription cis-regulatory region binding"/>
    <property type="evidence" value="ECO:0007669"/>
    <property type="project" value="TreeGrafter"/>
</dbReference>
<feature type="region of interest" description="Disordered" evidence="1">
    <location>
        <begin position="1"/>
        <end position="40"/>
    </location>
</feature>
<protein>
    <submittedName>
        <fullName evidence="2">Transcription initiation factor TFIID subunit 2</fullName>
    </submittedName>
</protein>
<dbReference type="PANTHER" id="PTHR15137:SF9">
    <property type="entry name" value="TRANSCRIPTION INITIATION FACTOR TFIID SUBUNIT 2"/>
    <property type="match status" value="1"/>
</dbReference>
<proteinExistence type="predicted"/>
<evidence type="ECO:0000313" key="2">
    <source>
        <dbReference type="EMBL" id="KAK1740472.1"/>
    </source>
</evidence>
<comment type="caution">
    <text evidence="2">The sequence shown here is derived from an EMBL/GenBank/DDBJ whole genome shotgun (WGS) entry which is preliminary data.</text>
</comment>
<reference evidence="2" key="1">
    <citation type="submission" date="2023-06" db="EMBL/GenBank/DDBJ databases">
        <title>Survivors Of The Sea: Transcriptome response of Skeletonema marinoi to long-term dormancy.</title>
        <authorList>
            <person name="Pinder M.I.M."/>
            <person name="Kourtchenko O."/>
            <person name="Robertson E.K."/>
            <person name="Larsson T."/>
            <person name="Maumus F."/>
            <person name="Osuna-Cruz C.M."/>
            <person name="Vancaester E."/>
            <person name="Stenow R."/>
            <person name="Vandepoele K."/>
            <person name="Ploug H."/>
            <person name="Bruchert V."/>
            <person name="Godhe A."/>
            <person name="Topel M."/>
        </authorList>
    </citation>
    <scope>NUCLEOTIDE SEQUENCE</scope>
    <source>
        <strain evidence="2">R05AC</strain>
    </source>
</reference>
<dbReference type="GO" id="GO:0006367">
    <property type="term" value="P:transcription initiation at RNA polymerase II promoter"/>
    <property type="evidence" value="ECO:0007669"/>
    <property type="project" value="TreeGrafter"/>
</dbReference>
<dbReference type="PANTHER" id="PTHR15137">
    <property type="entry name" value="TRANSCRIPTION INITIATION FACTOR TFIID"/>
    <property type="match status" value="1"/>
</dbReference>
<dbReference type="GO" id="GO:0016251">
    <property type="term" value="F:RNA polymerase II general transcription initiation factor activity"/>
    <property type="evidence" value="ECO:0007669"/>
    <property type="project" value="TreeGrafter"/>
</dbReference>
<dbReference type="EMBL" id="JATAAI010000015">
    <property type="protein sequence ID" value="KAK1740472.1"/>
    <property type="molecule type" value="Genomic_DNA"/>
</dbReference>
<keyword evidence="3" id="KW-1185">Reference proteome</keyword>
<feature type="compositionally biased region" description="Basic and acidic residues" evidence="1">
    <location>
        <begin position="89"/>
        <end position="119"/>
    </location>
</feature>
<feature type="region of interest" description="Disordered" evidence="1">
    <location>
        <begin position="316"/>
        <end position="336"/>
    </location>
</feature>
<gene>
    <name evidence="2" type="ORF">QTG54_008567</name>
</gene>
<feature type="compositionally biased region" description="Low complexity" evidence="1">
    <location>
        <begin position="1244"/>
        <end position="1269"/>
    </location>
</feature>
<feature type="region of interest" description="Disordered" evidence="1">
    <location>
        <begin position="650"/>
        <end position="673"/>
    </location>
</feature>
<dbReference type="GO" id="GO:0003682">
    <property type="term" value="F:chromatin binding"/>
    <property type="evidence" value="ECO:0007669"/>
    <property type="project" value="TreeGrafter"/>
</dbReference>
<evidence type="ECO:0000256" key="1">
    <source>
        <dbReference type="SAM" id="MobiDB-lite"/>
    </source>
</evidence>
<accession>A0AAD9DAS1</accession>
<feature type="region of interest" description="Disordered" evidence="1">
    <location>
        <begin position="1241"/>
        <end position="1269"/>
    </location>
</feature>
<name>A0AAD9DAS1_9STRA</name>
<feature type="region of interest" description="Disordered" evidence="1">
    <location>
        <begin position="81"/>
        <end position="128"/>
    </location>
</feature>
<dbReference type="InterPro" id="IPR037813">
    <property type="entry name" value="TAF2"/>
</dbReference>
<organism evidence="2 3">
    <name type="scientific">Skeletonema marinoi</name>
    <dbReference type="NCBI Taxonomy" id="267567"/>
    <lineage>
        <taxon>Eukaryota</taxon>
        <taxon>Sar</taxon>
        <taxon>Stramenopiles</taxon>
        <taxon>Ochrophyta</taxon>
        <taxon>Bacillariophyta</taxon>
        <taxon>Coscinodiscophyceae</taxon>
        <taxon>Thalassiosirophycidae</taxon>
        <taxon>Thalassiosirales</taxon>
        <taxon>Skeletonemataceae</taxon>
        <taxon>Skeletonema</taxon>
        <taxon>Skeletonema marinoi-dohrnii complex</taxon>
    </lineage>
</organism>
<dbReference type="GO" id="GO:0005669">
    <property type="term" value="C:transcription factor TFIID complex"/>
    <property type="evidence" value="ECO:0007669"/>
    <property type="project" value="InterPro"/>
</dbReference>
<evidence type="ECO:0000313" key="3">
    <source>
        <dbReference type="Proteomes" id="UP001224775"/>
    </source>
</evidence>
<sequence>MSTVKKQYFKNNSSGGGGGANKKPATTAAKKGEGSEFYPSSKIKLLHQRTSLSLAFDLTKGWGYQGETALYVIVDNSEDSASSSGAAAGDKDNNKDGVKGGEDSKGLKDNKDGATKSEDAPTIPLGGANNKPVSLALHLRDGCFVESVNVFGAAASQSTASNKTDSMEIDNGPTSSTKLHPLPRHTVSFAHHDPLSVVLTRPPSLHSVEDDGVPHFANTENNSVDNDDVVEAKMQSGVTTKPTTRRYEADAHATRGTKGLIQSVRAASIASALGELRLTIAPDGNGSDAELLQPPQSKLDAVECWKNDLLQSLAEQESVSDNAGTGESSRGSMEQSMTNNILEWRCTQRRDARIDLISNSLAGASTFEKGGESKGEWQLSPAMKIVVKFSLRPLDIPPTSVVPTINDGSSSVAPKSKLANVTGHHYIGGLSLTSPSINDESQCTTPHVYTVAGSHGDHQGVRSWLPTLDSASPNHRCSHELVVKVTSRRKEGLWPSASGEDFGLNQSVSHPILGNDASEAVFGPMKRECSGDDDVALYQKGVGEAERVWNFVDGSISQALGGRHFQFINEFFYGSDNVDNNSEVSSSEVSPLSDTSDLNLGMLAQIRNLRPTYVTSIFSSLVWSPCPSRSLGFAVGPFATIYDPEYFRLENDDEDDSDDEMEGDDADDGSPLSIHETARKMGEGIRQLYFAPQDDRPWIHSDVNDDTIFPSLSSNHHNKRRSELTAEYIRDRQLLEQSVLASTLGVPNRALSLMRDILALPAYRTSSYTQIWIPNAQLSGSSAGGNMTGCAEVSGCNCFLGGAIIDSTLLPPPGMRLPYYDGGRYLQFIQARNAIRGWIRAALPLGSGDDVGQSYLHSMVETFIMSLYERGHGAYGEGGGKGSYYYTKRYAIGSGLNSPNLDFLPLVNIEDDDVAGVVEEKGKEHLWRSSNNGTETHTSSLDEFVIGQLLAKDFVEALERNDKAVPLPSMGWQGSYQSVTFLSHNSASSTALGCGALDFVHASGGQMYQAMKTILLNRVYEGRAGITHLTRVIRAAFIASFLRDVGLTKLELPDDKASGNVSQEGISDLVQSKPPFVVCIEEMIKKKAVSHPIFTRALRVMGGPIHEAYLRGNLVDIGRNNLDGRQARKLVTPEGFPNSYVRGASGLYLRLGAHVESADGSAPSNSTASQSAAAVKGTHLHVIAEPVIPDGGTAFGGPVTLRVIENEGQCREFVKTIPEDGSRADWGPILLHNRSVSTVKKQQAASGITDTSTSTATGGSAAADSAGAGTAVNNSTTAFSKDLLHKGGFQALELIRITNITPLLWVRLDPHGLYNGRLNIMQQDACYAEQLFHDGDAIGQVEAVRALAERPLKIQGTPKITNVHDVPISELPVRVLGDCLRGSVALHSDLPHNPAIRSQAALAIAQWQNNKAPESRHVVGGTSWLGLDLLMQYFKERYYCNGNVLPVNFRRIVLHKHIAGGASGGDTTSDGGYQYLDALSEKDERENAIEFADEIEIEEDEEYRVRVACVTAIASIRAKDGMTPPSVIEFLEDVLVSGDKAAVGSLLLHHEEDKLKRKQSRSLRDMTHRRLVGPNDDDVSNLPYVSLSLVAEALLALCYVNARPQSDFDPTTGRPIQVKTEHPIAPLMKSCRSWLDWDLERERIRTEANRGNLSGVGDACNTNIAPCAITALCHMTLLKQCTTTVVGNSDLTKGGDFASGSKRKSGVDELDESSTAQFYINIFDDRRVAKADAVRAAAAQAVACICCAADRNDTPNTEPMGLLLSLEFMLDRILESTTSPGLRLTLALLMMDACTGKICSLQRVGSFAGQGRLCGQGARFTNGPLGSSCGGDNGSSILLTVADSTLPAANAVNDGARRGLRALKDTCKEGINQTQARVARFASRLWRTMNGEAVTSGASPSNAGGICAHDCQLRCQLVALWQWIWPRHCYQVMRSQSWHAVEGTPQYYAMGMDQVIKTTVEERDVAALDDQALTELGKAVEDEIDKQKWRGEMASEAYSNCKKEDMTVVGQPLPLVKKDEAWRLGGWVASTSQQRRAQGADGGSAVTKIRLLVSKSTGTA</sequence>
<feature type="compositionally biased region" description="Acidic residues" evidence="1">
    <location>
        <begin position="651"/>
        <end position="668"/>
    </location>
</feature>